<reference evidence="5 6" key="1">
    <citation type="submission" date="2015-09" db="EMBL/GenBank/DDBJ databases">
        <title>Draft genome sequence of Kouleothrix aurantiaca JCM 19913.</title>
        <authorList>
            <person name="Hemp J."/>
        </authorList>
    </citation>
    <scope>NUCLEOTIDE SEQUENCE [LARGE SCALE GENOMIC DNA]</scope>
    <source>
        <strain evidence="5 6">COM-B</strain>
    </source>
</reference>
<dbReference type="PANTHER" id="PTHR43653:SF1">
    <property type="entry name" value="CYTOCHROME C-TYPE BIOGENESIS PROTEIN CCMF"/>
    <property type="match status" value="1"/>
</dbReference>
<feature type="domain" description="Cytochrome c assembly protein" evidence="4">
    <location>
        <begin position="92"/>
        <end position="242"/>
    </location>
</feature>
<accession>A0A0N8PT85</accession>
<gene>
    <name evidence="5" type="ORF">SE17_01305</name>
</gene>
<evidence type="ECO:0000313" key="5">
    <source>
        <dbReference type="EMBL" id="KPV54821.1"/>
    </source>
</evidence>
<evidence type="ECO:0000256" key="1">
    <source>
        <dbReference type="ARBA" id="ARBA00009186"/>
    </source>
</evidence>
<evidence type="ECO:0000313" key="6">
    <source>
        <dbReference type="Proteomes" id="UP000050509"/>
    </source>
</evidence>
<evidence type="ECO:0000256" key="3">
    <source>
        <dbReference type="SAM" id="Phobius"/>
    </source>
</evidence>
<dbReference type="InterPro" id="IPR003567">
    <property type="entry name" value="Cyt_c_biogenesis"/>
</dbReference>
<feature type="transmembrane region" description="Helical" evidence="3">
    <location>
        <begin position="175"/>
        <end position="195"/>
    </location>
</feature>
<organism evidence="5 6">
    <name type="scientific">Kouleothrix aurantiaca</name>
    <dbReference type="NCBI Taxonomy" id="186479"/>
    <lineage>
        <taxon>Bacteria</taxon>
        <taxon>Bacillati</taxon>
        <taxon>Chloroflexota</taxon>
        <taxon>Chloroflexia</taxon>
        <taxon>Chloroflexales</taxon>
        <taxon>Roseiflexineae</taxon>
        <taxon>Roseiflexaceae</taxon>
        <taxon>Kouleothrix</taxon>
    </lineage>
</organism>
<evidence type="ECO:0000259" key="4">
    <source>
        <dbReference type="Pfam" id="PF01578"/>
    </source>
</evidence>
<feature type="transmembrane region" description="Helical" evidence="3">
    <location>
        <begin position="117"/>
        <end position="137"/>
    </location>
</feature>
<keyword evidence="3" id="KW-1133">Transmembrane helix</keyword>
<dbReference type="EMBL" id="LJCR01000013">
    <property type="protein sequence ID" value="KPV54821.1"/>
    <property type="molecule type" value="Genomic_DNA"/>
</dbReference>
<dbReference type="PATRIC" id="fig|186479.3.peg.1292"/>
<name>A0A0N8PT85_9CHLR</name>
<dbReference type="PANTHER" id="PTHR43653">
    <property type="entry name" value="CYTOCHROME C ASSEMBLY PROTEIN-RELATED"/>
    <property type="match status" value="1"/>
</dbReference>
<dbReference type="GO" id="GO:0015232">
    <property type="term" value="F:heme transmembrane transporter activity"/>
    <property type="evidence" value="ECO:0007669"/>
    <property type="project" value="InterPro"/>
</dbReference>
<keyword evidence="2" id="KW-0201">Cytochrome c-type biogenesis</keyword>
<feature type="transmembrane region" description="Helical" evidence="3">
    <location>
        <begin position="81"/>
        <end position="105"/>
    </location>
</feature>
<dbReference type="AlphaFoldDB" id="A0A0N8PT85"/>
<dbReference type="GO" id="GO:0020037">
    <property type="term" value="F:heme binding"/>
    <property type="evidence" value="ECO:0007669"/>
    <property type="project" value="InterPro"/>
</dbReference>
<proteinExistence type="inferred from homology"/>
<feature type="transmembrane region" description="Helical" evidence="3">
    <location>
        <begin position="39"/>
        <end position="61"/>
    </location>
</feature>
<comment type="caution">
    <text evidence="5">The sequence shown here is derived from an EMBL/GenBank/DDBJ whole genome shotgun (WGS) entry which is preliminary data.</text>
</comment>
<dbReference type="InterPro" id="IPR002541">
    <property type="entry name" value="Cyt_c_assembly"/>
</dbReference>
<feature type="transmembrane region" description="Helical" evidence="3">
    <location>
        <begin position="6"/>
        <end position="27"/>
    </location>
</feature>
<protein>
    <recommendedName>
        <fullName evidence="4">Cytochrome c assembly protein domain-containing protein</fullName>
    </recommendedName>
</protein>
<dbReference type="Proteomes" id="UP000050509">
    <property type="component" value="Unassembled WGS sequence"/>
</dbReference>
<evidence type="ECO:0000256" key="2">
    <source>
        <dbReference type="ARBA" id="ARBA00022748"/>
    </source>
</evidence>
<feature type="transmembrane region" description="Helical" evidence="3">
    <location>
        <begin position="207"/>
        <end position="229"/>
    </location>
</feature>
<dbReference type="Pfam" id="PF01578">
    <property type="entry name" value="Cytochrom_C_asm"/>
    <property type="match status" value="1"/>
</dbReference>
<dbReference type="GO" id="GO:0016020">
    <property type="term" value="C:membrane"/>
    <property type="evidence" value="ECO:0007669"/>
    <property type="project" value="InterPro"/>
</dbReference>
<comment type="similarity">
    <text evidence="1">Belongs to the CcmF/CycK/Ccl1/NrfE/CcsA family.</text>
</comment>
<keyword evidence="6" id="KW-1185">Reference proteome</keyword>
<keyword evidence="3" id="KW-0472">Membrane</keyword>
<dbReference type="PRINTS" id="PR01410">
    <property type="entry name" value="CCBIOGENESIS"/>
</dbReference>
<keyword evidence="3" id="KW-0812">Transmembrane</keyword>
<dbReference type="GO" id="GO:0017004">
    <property type="term" value="P:cytochrome complex assembly"/>
    <property type="evidence" value="ECO:0007669"/>
    <property type="project" value="UniProtKB-KW"/>
</dbReference>
<sequence>MYLLGTIFIVSGIAAALLATVSYALVIRGNTAALAYGRLGTNAALGAVLLMVALLVAVFVARRYDIKYVYDYSSADLEFRFRVASLWAGQPGSFVIWALWGLIAAQFLIRRTRHAEPYVLSIFMLIQAALLFFMLIINPFAPYTDPTTGAALAPSDGKGLNELLHNPWMVIHPPILFVGYALLALPFAFAVAGLWRRDYDGWVQRALPWTLAGWTFLGLALLLGGYWAYETLGWGGYWGWDP</sequence>